<dbReference type="Gene3D" id="3.30.450.40">
    <property type="match status" value="1"/>
</dbReference>
<dbReference type="EMBL" id="WUBS01000003">
    <property type="protein sequence ID" value="NDL62133.1"/>
    <property type="molecule type" value="Genomic_DNA"/>
</dbReference>
<dbReference type="PROSITE" id="PS51077">
    <property type="entry name" value="HTH_ICLR"/>
    <property type="match status" value="1"/>
</dbReference>
<dbReference type="GO" id="GO:0003677">
    <property type="term" value="F:DNA binding"/>
    <property type="evidence" value="ECO:0007669"/>
    <property type="project" value="UniProtKB-KW"/>
</dbReference>
<dbReference type="PANTHER" id="PTHR30136">
    <property type="entry name" value="HELIX-TURN-HELIX TRANSCRIPTIONAL REGULATOR, ICLR FAMILY"/>
    <property type="match status" value="1"/>
</dbReference>
<dbReference type="InterPro" id="IPR014757">
    <property type="entry name" value="Tscrpt_reg_IclR_C"/>
</dbReference>
<dbReference type="InterPro" id="IPR050707">
    <property type="entry name" value="HTH_MetabolicPath_Reg"/>
</dbReference>
<dbReference type="PANTHER" id="PTHR30136:SF38">
    <property type="entry name" value="TRANSCRIPTIONAL REGULATOR"/>
    <property type="match status" value="1"/>
</dbReference>
<reference evidence="6 7" key="2">
    <citation type="submission" date="2020-02" db="EMBL/GenBank/DDBJ databases">
        <title>The new genus of Enterobacteriales.</title>
        <authorList>
            <person name="Kim I.S."/>
        </authorList>
    </citation>
    <scope>NUCLEOTIDE SEQUENCE [LARGE SCALE GENOMIC DNA]</scope>
    <source>
        <strain evidence="6 7">SAP-6</strain>
    </source>
</reference>
<dbReference type="SUPFAM" id="SSF55781">
    <property type="entry name" value="GAF domain-like"/>
    <property type="match status" value="1"/>
</dbReference>
<evidence type="ECO:0000256" key="1">
    <source>
        <dbReference type="ARBA" id="ARBA00023015"/>
    </source>
</evidence>
<dbReference type="Pfam" id="PF09339">
    <property type="entry name" value="HTH_IclR"/>
    <property type="match status" value="1"/>
</dbReference>
<evidence type="ECO:0000313" key="6">
    <source>
        <dbReference type="EMBL" id="NDL62133.1"/>
    </source>
</evidence>
<dbReference type="SMART" id="SM00346">
    <property type="entry name" value="HTH_ICLR"/>
    <property type="match status" value="1"/>
</dbReference>
<dbReference type="Proteomes" id="UP000461443">
    <property type="component" value="Unassembled WGS sequence"/>
</dbReference>
<organism evidence="6 7">
    <name type="scientific">Acerihabitans arboris</name>
    <dbReference type="NCBI Taxonomy" id="2691583"/>
    <lineage>
        <taxon>Bacteria</taxon>
        <taxon>Pseudomonadati</taxon>
        <taxon>Pseudomonadota</taxon>
        <taxon>Gammaproteobacteria</taxon>
        <taxon>Enterobacterales</taxon>
        <taxon>Pectobacteriaceae</taxon>
        <taxon>Acerihabitans</taxon>
    </lineage>
</organism>
<dbReference type="Pfam" id="PF01614">
    <property type="entry name" value="IclR_C"/>
    <property type="match status" value="1"/>
</dbReference>
<dbReference type="InterPro" id="IPR036390">
    <property type="entry name" value="WH_DNA-bd_sf"/>
</dbReference>
<evidence type="ECO:0000313" key="7">
    <source>
        <dbReference type="Proteomes" id="UP000461443"/>
    </source>
</evidence>
<dbReference type="GO" id="GO:0045892">
    <property type="term" value="P:negative regulation of DNA-templated transcription"/>
    <property type="evidence" value="ECO:0007669"/>
    <property type="project" value="TreeGrafter"/>
</dbReference>
<dbReference type="InterPro" id="IPR029016">
    <property type="entry name" value="GAF-like_dom_sf"/>
</dbReference>
<dbReference type="SUPFAM" id="SSF46785">
    <property type="entry name" value="Winged helix' DNA-binding domain"/>
    <property type="match status" value="1"/>
</dbReference>
<comment type="caution">
    <text evidence="6">The sequence shown here is derived from an EMBL/GenBank/DDBJ whole genome shotgun (WGS) entry which is preliminary data.</text>
</comment>
<dbReference type="GO" id="GO:0003700">
    <property type="term" value="F:DNA-binding transcription factor activity"/>
    <property type="evidence" value="ECO:0007669"/>
    <property type="project" value="TreeGrafter"/>
</dbReference>
<sequence length="252" mass="27975">MMKKITTQVPALDKVVDICDYLSDKRGATFTQIYQGLNMAKSTTSSLLSGMITHGLIRQVGDKYCLGLRLYELGNKAIQQFDIKNIAMPVLVNLRDSTELTCHLGVLEGNTPIYLAKLESPRAIVIRSWEGKRLSLHSSGLGKALMAWLTDEERNALLTDEETLPRYTDTTITDKRQLGAELALIRQRGWAYDNEEDSQGVRCIAVPVFDANLRVIAAISVSGVSFQLPENHHEEIAAMLALAARTITDKIK</sequence>
<evidence type="ECO:0000259" key="5">
    <source>
        <dbReference type="PROSITE" id="PS51078"/>
    </source>
</evidence>
<dbReference type="InterPro" id="IPR005471">
    <property type="entry name" value="Tscrpt_reg_IclR_N"/>
</dbReference>
<reference evidence="6 7" key="1">
    <citation type="submission" date="2019-12" db="EMBL/GenBank/DDBJ databases">
        <authorList>
            <person name="Lee S.D."/>
        </authorList>
    </citation>
    <scope>NUCLEOTIDE SEQUENCE [LARGE SCALE GENOMIC DNA]</scope>
    <source>
        <strain evidence="6 7">SAP-6</strain>
    </source>
</reference>
<dbReference type="Gene3D" id="1.10.10.10">
    <property type="entry name" value="Winged helix-like DNA-binding domain superfamily/Winged helix DNA-binding domain"/>
    <property type="match status" value="1"/>
</dbReference>
<dbReference type="AlphaFoldDB" id="A0A845SBC8"/>
<evidence type="ECO:0000256" key="2">
    <source>
        <dbReference type="ARBA" id="ARBA00023125"/>
    </source>
</evidence>
<name>A0A845SBC8_9GAMM</name>
<feature type="domain" description="IclR-ED" evidence="5">
    <location>
        <begin position="69"/>
        <end position="252"/>
    </location>
</feature>
<evidence type="ECO:0000256" key="3">
    <source>
        <dbReference type="ARBA" id="ARBA00023163"/>
    </source>
</evidence>
<keyword evidence="7" id="KW-1185">Reference proteome</keyword>
<accession>A0A845SBC8</accession>
<keyword evidence="1" id="KW-0805">Transcription regulation</keyword>
<keyword evidence="3" id="KW-0804">Transcription</keyword>
<protein>
    <submittedName>
        <fullName evidence="6">Helix-turn-helix domain-containing protein</fullName>
    </submittedName>
</protein>
<dbReference type="PROSITE" id="PS51078">
    <property type="entry name" value="ICLR_ED"/>
    <property type="match status" value="1"/>
</dbReference>
<proteinExistence type="predicted"/>
<keyword evidence="2" id="KW-0238">DNA-binding</keyword>
<dbReference type="InterPro" id="IPR036388">
    <property type="entry name" value="WH-like_DNA-bd_sf"/>
</dbReference>
<evidence type="ECO:0000259" key="4">
    <source>
        <dbReference type="PROSITE" id="PS51077"/>
    </source>
</evidence>
<gene>
    <name evidence="6" type="ORF">GRH90_05100</name>
</gene>
<feature type="domain" description="HTH iclR-type" evidence="4">
    <location>
        <begin position="9"/>
        <end position="68"/>
    </location>
</feature>